<reference evidence="3 4" key="1">
    <citation type="submission" date="2017-09" db="EMBL/GenBank/DDBJ databases">
        <title>Depth-based differentiation of microbial function through sediment-hosted aquifers and enrichment of novel symbionts in the deep terrestrial subsurface.</title>
        <authorList>
            <person name="Probst A.J."/>
            <person name="Ladd B."/>
            <person name="Jarett J.K."/>
            <person name="Geller-Mcgrath D.E."/>
            <person name="Sieber C.M."/>
            <person name="Emerson J.B."/>
            <person name="Anantharaman K."/>
            <person name="Thomas B.C."/>
            <person name="Malmstrom R."/>
            <person name="Stieglmeier M."/>
            <person name="Klingl A."/>
            <person name="Woyke T."/>
            <person name="Ryan C.M."/>
            <person name="Banfield J.F."/>
        </authorList>
    </citation>
    <scope>NUCLEOTIDE SEQUENCE [LARGE SCALE GENOMIC DNA]</scope>
    <source>
        <strain evidence="3">CG11_big_fil_rev_8_21_14_0_20_38_23</strain>
    </source>
</reference>
<keyword evidence="2" id="KW-0812">Transmembrane</keyword>
<feature type="region of interest" description="Disordered" evidence="1">
    <location>
        <begin position="35"/>
        <end position="54"/>
    </location>
</feature>
<evidence type="ECO:0000256" key="1">
    <source>
        <dbReference type="SAM" id="MobiDB-lite"/>
    </source>
</evidence>
<gene>
    <name evidence="3" type="ORF">COV54_02080</name>
</gene>
<evidence type="ECO:0000313" key="3">
    <source>
        <dbReference type="EMBL" id="PIR06835.1"/>
    </source>
</evidence>
<feature type="compositionally biased region" description="Pro residues" evidence="1">
    <location>
        <begin position="38"/>
        <end position="49"/>
    </location>
</feature>
<proteinExistence type="predicted"/>
<sequence>MGNNKILYVVIVLLIAVIVGGGIYFILNKQGAKTEPTSQPPTAPAPQPPVAGQTPVAPINQTLSEQPNQAKFNEYLTKANLGKLPANEKFNPFKVVATTVFTSADQFCTSLEIKKTIPSGSFSVAIYDTVKKDYLQSKTVFPVELKKGGSTGCSGVVDQPAGKYEYKIYIDDVLAVVLPYEIK</sequence>
<feature type="transmembrane region" description="Helical" evidence="2">
    <location>
        <begin position="6"/>
        <end position="27"/>
    </location>
</feature>
<comment type="caution">
    <text evidence="3">The sequence shown here is derived from an EMBL/GenBank/DDBJ whole genome shotgun (WGS) entry which is preliminary data.</text>
</comment>
<dbReference type="Proteomes" id="UP000228867">
    <property type="component" value="Unassembled WGS sequence"/>
</dbReference>
<accession>A0A2H0NF94</accession>
<protein>
    <submittedName>
        <fullName evidence="3">Uncharacterized protein</fullName>
    </submittedName>
</protein>
<evidence type="ECO:0000256" key="2">
    <source>
        <dbReference type="SAM" id="Phobius"/>
    </source>
</evidence>
<name>A0A2H0NF94_9BACT</name>
<keyword evidence="2" id="KW-1133">Transmembrane helix</keyword>
<keyword evidence="2" id="KW-0472">Membrane</keyword>
<organism evidence="3 4">
    <name type="scientific">Candidatus Jorgensenbacteria bacterium CG11_big_fil_rev_8_21_14_0_20_38_23</name>
    <dbReference type="NCBI Taxonomy" id="1974594"/>
    <lineage>
        <taxon>Bacteria</taxon>
        <taxon>Candidatus Joergenseniibacteriota</taxon>
    </lineage>
</organism>
<evidence type="ECO:0000313" key="4">
    <source>
        <dbReference type="Proteomes" id="UP000228867"/>
    </source>
</evidence>
<dbReference type="EMBL" id="PCWR01000047">
    <property type="protein sequence ID" value="PIR06835.1"/>
    <property type="molecule type" value="Genomic_DNA"/>
</dbReference>
<dbReference type="AlphaFoldDB" id="A0A2H0NF94"/>